<organism evidence="1 2">
    <name type="scientific">Actinoallomurus liliacearum</name>
    <dbReference type="NCBI Taxonomy" id="1080073"/>
    <lineage>
        <taxon>Bacteria</taxon>
        <taxon>Bacillati</taxon>
        <taxon>Actinomycetota</taxon>
        <taxon>Actinomycetes</taxon>
        <taxon>Streptosporangiales</taxon>
        <taxon>Thermomonosporaceae</taxon>
        <taxon>Actinoallomurus</taxon>
    </lineage>
</organism>
<protein>
    <submittedName>
        <fullName evidence="1">Uncharacterized protein</fullName>
    </submittedName>
</protein>
<comment type="caution">
    <text evidence="1">The sequence shown here is derived from an EMBL/GenBank/DDBJ whole genome shotgun (WGS) entry which is preliminary data.</text>
</comment>
<sequence>MCPTALAQRGRNTQPRCGDIEVTMVIYAHAALDERRADEPIAPTRWIPRPSAVVVTDFAIAPISSS</sequence>
<evidence type="ECO:0000313" key="1">
    <source>
        <dbReference type="EMBL" id="GAA4619091.1"/>
    </source>
</evidence>
<dbReference type="Proteomes" id="UP001500212">
    <property type="component" value="Unassembled WGS sequence"/>
</dbReference>
<accession>A0ABP8U1W9</accession>
<dbReference type="EMBL" id="BAABHJ010000040">
    <property type="protein sequence ID" value="GAA4619091.1"/>
    <property type="molecule type" value="Genomic_DNA"/>
</dbReference>
<reference evidence="2" key="1">
    <citation type="journal article" date="2019" name="Int. J. Syst. Evol. Microbiol.">
        <title>The Global Catalogue of Microorganisms (GCM) 10K type strain sequencing project: providing services to taxonomists for standard genome sequencing and annotation.</title>
        <authorList>
            <consortium name="The Broad Institute Genomics Platform"/>
            <consortium name="The Broad Institute Genome Sequencing Center for Infectious Disease"/>
            <person name="Wu L."/>
            <person name="Ma J."/>
        </authorList>
    </citation>
    <scope>NUCLEOTIDE SEQUENCE [LARGE SCALE GENOMIC DNA]</scope>
    <source>
        <strain evidence="2">JCM 17938</strain>
    </source>
</reference>
<keyword evidence="2" id="KW-1185">Reference proteome</keyword>
<gene>
    <name evidence="1" type="ORF">GCM10023195_86190</name>
</gene>
<evidence type="ECO:0000313" key="2">
    <source>
        <dbReference type="Proteomes" id="UP001500212"/>
    </source>
</evidence>
<name>A0ABP8U1W9_9ACTN</name>
<proteinExistence type="predicted"/>